<keyword evidence="5" id="KW-1185">Reference proteome</keyword>
<comment type="caution">
    <text evidence="4">The sequence shown here is derived from an EMBL/GenBank/DDBJ whole genome shotgun (WGS) entry which is preliminary data.</text>
</comment>
<dbReference type="Pfam" id="PF00990">
    <property type="entry name" value="GGDEF"/>
    <property type="match status" value="1"/>
</dbReference>
<reference evidence="4 5" key="1">
    <citation type="submission" date="2019-04" db="EMBL/GenBank/DDBJ databases">
        <authorList>
            <person name="Li M."/>
            <person name="Gao C."/>
        </authorList>
    </citation>
    <scope>NUCLEOTIDE SEQUENCE [LARGE SCALE GENOMIC DNA]</scope>
    <source>
        <strain evidence="4 5">BGMRC 2031</strain>
    </source>
</reference>
<evidence type="ECO:0000259" key="1">
    <source>
        <dbReference type="PROSITE" id="PS50112"/>
    </source>
</evidence>
<dbReference type="InterPro" id="IPR035965">
    <property type="entry name" value="PAS-like_dom_sf"/>
</dbReference>
<name>A0ABY2SIX0_9HYPH</name>
<dbReference type="PROSITE" id="PS50113">
    <property type="entry name" value="PAC"/>
    <property type="match status" value="1"/>
</dbReference>
<dbReference type="SUPFAM" id="SSF55785">
    <property type="entry name" value="PYP-like sensor domain (PAS domain)"/>
    <property type="match status" value="1"/>
</dbReference>
<dbReference type="SUPFAM" id="SSF55073">
    <property type="entry name" value="Nucleotide cyclase"/>
    <property type="match status" value="1"/>
</dbReference>
<dbReference type="CDD" id="cd01949">
    <property type="entry name" value="GGDEF"/>
    <property type="match status" value="1"/>
</dbReference>
<protein>
    <submittedName>
        <fullName evidence="4">Diguanylate cyclase</fullName>
    </submittedName>
</protein>
<dbReference type="Proteomes" id="UP000305202">
    <property type="component" value="Unassembled WGS sequence"/>
</dbReference>
<dbReference type="SMART" id="SM00267">
    <property type="entry name" value="GGDEF"/>
    <property type="match status" value="1"/>
</dbReference>
<dbReference type="NCBIfam" id="TIGR00254">
    <property type="entry name" value="GGDEF"/>
    <property type="match status" value="1"/>
</dbReference>
<evidence type="ECO:0000259" key="2">
    <source>
        <dbReference type="PROSITE" id="PS50113"/>
    </source>
</evidence>
<gene>
    <name evidence="4" type="ORF">FCN80_17345</name>
</gene>
<dbReference type="PANTHER" id="PTHR46663">
    <property type="entry name" value="DIGUANYLATE CYCLASE DGCT-RELATED"/>
    <property type="match status" value="1"/>
</dbReference>
<dbReference type="RefSeq" id="WP_136991431.1">
    <property type="nucleotide sequence ID" value="NZ_SZPQ01000027.1"/>
</dbReference>
<dbReference type="Pfam" id="PF13426">
    <property type="entry name" value="PAS_9"/>
    <property type="match status" value="1"/>
</dbReference>
<accession>A0ABY2SIX0</accession>
<feature type="domain" description="PAC" evidence="2">
    <location>
        <begin position="88"/>
        <end position="140"/>
    </location>
</feature>
<dbReference type="PROSITE" id="PS50112">
    <property type="entry name" value="PAS"/>
    <property type="match status" value="1"/>
</dbReference>
<evidence type="ECO:0000259" key="3">
    <source>
        <dbReference type="PROSITE" id="PS50887"/>
    </source>
</evidence>
<dbReference type="InterPro" id="IPR000160">
    <property type="entry name" value="GGDEF_dom"/>
</dbReference>
<dbReference type="InterPro" id="IPR029787">
    <property type="entry name" value="Nucleotide_cyclase"/>
</dbReference>
<dbReference type="Gene3D" id="3.30.70.270">
    <property type="match status" value="1"/>
</dbReference>
<sequence>MAALFTEATAAYRRPKLSFMKYIMDQALMVTITDTQGIIIYANELFCRHCGYQRYELTGRPHQIIDGGFGDEKTLAQQQAQLRQGDYWRGEFCNYKKSGEPYWEDITIIPERNEQGKIIAFISIRFDITRQIALRDGLYQRSYYDSMTRLLNRIGFLERAEEIIQDSQRQSQPICLAILDVDNFKIINDSYGHAAGDSVLRRLAVRLGAAAGVLPGRLGGDEFVLLFPAGLAPEDPELSRLLNIILARVARPIRLKGQRQVMPAVSLGVACAPYHGLRLSVLLKHADQALYRIKNSGGNGYALFGSLNTARRFGRDGADSA</sequence>
<feature type="domain" description="PAS" evidence="1">
    <location>
        <begin position="30"/>
        <end position="60"/>
    </location>
</feature>
<dbReference type="InterPro" id="IPR000014">
    <property type="entry name" value="PAS"/>
</dbReference>
<feature type="domain" description="GGDEF" evidence="3">
    <location>
        <begin position="172"/>
        <end position="306"/>
    </location>
</feature>
<evidence type="ECO:0000313" key="5">
    <source>
        <dbReference type="Proteomes" id="UP000305202"/>
    </source>
</evidence>
<dbReference type="CDD" id="cd00130">
    <property type="entry name" value="PAS"/>
    <property type="match status" value="1"/>
</dbReference>
<proteinExistence type="predicted"/>
<dbReference type="EMBL" id="SZPQ01000027">
    <property type="protein sequence ID" value="TKI04581.1"/>
    <property type="molecule type" value="Genomic_DNA"/>
</dbReference>
<evidence type="ECO:0000313" key="4">
    <source>
        <dbReference type="EMBL" id="TKI04581.1"/>
    </source>
</evidence>
<dbReference type="PROSITE" id="PS50887">
    <property type="entry name" value="GGDEF"/>
    <property type="match status" value="1"/>
</dbReference>
<dbReference type="InterPro" id="IPR052163">
    <property type="entry name" value="DGC-Regulatory_Protein"/>
</dbReference>
<dbReference type="NCBIfam" id="TIGR00229">
    <property type="entry name" value="sensory_box"/>
    <property type="match status" value="1"/>
</dbReference>
<dbReference type="SMART" id="SM00086">
    <property type="entry name" value="PAC"/>
    <property type="match status" value="1"/>
</dbReference>
<dbReference type="InterPro" id="IPR000700">
    <property type="entry name" value="PAS-assoc_C"/>
</dbReference>
<dbReference type="InterPro" id="IPR001610">
    <property type="entry name" value="PAC"/>
</dbReference>
<organism evidence="4 5">
    <name type="scientific">Martelella alba</name>
    <dbReference type="NCBI Taxonomy" id="2590451"/>
    <lineage>
        <taxon>Bacteria</taxon>
        <taxon>Pseudomonadati</taxon>
        <taxon>Pseudomonadota</taxon>
        <taxon>Alphaproteobacteria</taxon>
        <taxon>Hyphomicrobiales</taxon>
        <taxon>Aurantimonadaceae</taxon>
        <taxon>Martelella</taxon>
    </lineage>
</organism>
<dbReference type="InterPro" id="IPR043128">
    <property type="entry name" value="Rev_trsase/Diguanyl_cyclase"/>
</dbReference>
<dbReference type="PANTHER" id="PTHR46663:SF4">
    <property type="entry name" value="DIGUANYLATE CYCLASE DGCT-RELATED"/>
    <property type="match status" value="1"/>
</dbReference>
<dbReference type="Gene3D" id="3.30.450.20">
    <property type="entry name" value="PAS domain"/>
    <property type="match status" value="1"/>
</dbReference>